<keyword evidence="2" id="KW-1185">Reference proteome</keyword>
<organism evidence="1 2">
    <name type="scientific">Avena sativa</name>
    <name type="common">Oat</name>
    <dbReference type="NCBI Taxonomy" id="4498"/>
    <lineage>
        <taxon>Eukaryota</taxon>
        <taxon>Viridiplantae</taxon>
        <taxon>Streptophyta</taxon>
        <taxon>Embryophyta</taxon>
        <taxon>Tracheophyta</taxon>
        <taxon>Spermatophyta</taxon>
        <taxon>Magnoliopsida</taxon>
        <taxon>Liliopsida</taxon>
        <taxon>Poales</taxon>
        <taxon>Poaceae</taxon>
        <taxon>BOP clade</taxon>
        <taxon>Pooideae</taxon>
        <taxon>Poodae</taxon>
        <taxon>Poeae</taxon>
        <taxon>Poeae Chloroplast Group 1 (Aveneae type)</taxon>
        <taxon>Aveninae</taxon>
        <taxon>Avena</taxon>
    </lineage>
</organism>
<reference evidence="1" key="1">
    <citation type="submission" date="2021-05" db="EMBL/GenBank/DDBJ databases">
        <authorList>
            <person name="Scholz U."/>
            <person name="Mascher M."/>
            <person name="Fiebig A."/>
        </authorList>
    </citation>
    <scope>NUCLEOTIDE SEQUENCE [LARGE SCALE GENOMIC DNA]</scope>
</reference>
<sequence length="459" mass="50615">MMMLLLSAALQSISTSPQAWIVLTGPTSSQYIFFTGLYMVAIGYGAQKPCVLSFGADQFDDTDEVERTKKSSFFNWYYFTINAASLISGTIIVWVQDHQGWVWGFTISTLFVALGACTLFVGSVTYRFQKPGGSPLARVCQVIVAATRNFEKDLPCDSSALHECLGQASAIQGSRKLEHTAGLKFFDRAAIVTLSGCESPRQLSAWEICTVTQVEELKILIRMLPIWSTVILYSTVQEHMFSTFIEQGMVMEKHVGSFEIPAASFQSVAVISVLLLIPFYGRVLVPVFRNFTGRATGITPLQRMGVGLFFSMLSMMSAAAVESNRLRIAHAEGLVHREVAVPMSILWQGPQYLLLGAGEVFTNIGLSEFFYGESPDSMRSLCMAFSFANISAGNYLNSFILSLVPVFTARGGSPGWIPGNLNEGHLDRFYMMMAGLSCLNLLAFVFCATRYTNVKRLHI</sequence>
<dbReference type="EnsemblPlants" id="AVESA.00010b.r2.4CG1298540.1">
    <property type="protein sequence ID" value="AVESA.00010b.r2.4CG1298540.1.CDS"/>
    <property type="gene ID" value="AVESA.00010b.r2.4CG1298540"/>
</dbReference>
<reference evidence="1" key="2">
    <citation type="submission" date="2025-09" db="UniProtKB">
        <authorList>
            <consortium name="EnsemblPlants"/>
        </authorList>
    </citation>
    <scope>IDENTIFICATION</scope>
</reference>
<evidence type="ECO:0000313" key="1">
    <source>
        <dbReference type="EnsemblPlants" id="AVESA.00010b.r2.4CG1298540.1.CDS"/>
    </source>
</evidence>
<protein>
    <submittedName>
        <fullName evidence="1">Uncharacterized protein</fullName>
    </submittedName>
</protein>
<dbReference type="Proteomes" id="UP001732700">
    <property type="component" value="Chromosome 4C"/>
</dbReference>
<accession>A0ACD5WXZ8</accession>
<name>A0ACD5WXZ8_AVESA</name>
<evidence type="ECO:0000313" key="2">
    <source>
        <dbReference type="Proteomes" id="UP001732700"/>
    </source>
</evidence>
<proteinExistence type="predicted"/>